<evidence type="ECO:0000313" key="3">
    <source>
        <dbReference type="Proteomes" id="UP001157947"/>
    </source>
</evidence>
<dbReference type="AlphaFoldDB" id="A0AA46AEK6"/>
<dbReference type="EMBL" id="FXTX01000011">
    <property type="protein sequence ID" value="SMP13869.1"/>
    <property type="molecule type" value="Genomic_DNA"/>
</dbReference>
<name>A0AA46AEK6_9AQUI</name>
<protein>
    <submittedName>
        <fullName evidence="2">Uncharacterized protein</fullName>
    </submittedName>
</protein>
<gene>
    <name evidence="2" type="ORF">SAMN06264868_11158</name>
</gene>
<keyword evidence="1" id="KW-1133">Transmembrane helix</keyword>
<reference evidence="2" key="1">
    <citation type="submission" date="2017-05" db="EMBL/GenBank/DDBJ databases">
        <authorList>
            <person name="Varghese N."/>
            <person name="Submissions S."/>
        </authorList>
    </citation>
    <scope>NUCLEOTIDE SEQUENCE</scope>
    <source>
        <strain evidence="2">DSM 18763</strain>
    </source>
</reference>
<keyword evidence="3" id="KW-1185">Reference proteome</keyword>
<feature type="non-terminal residue" evidence="2">
    <location>
        <position position="1"/>
    </location>
</feature>
<accession>A0AA46AEK6</accession>
<comment type="caution">
    <text evidence="2">The sequence shown here is derived from an EMBL/GenBank/DDBJ whole genome shotgun (WGS) entry which is preliminary data.</text>
</comment>
<proteinExistence type="predicted"/>
<evidence type="ECO:0000256" key="1">
    <source>
        <dbReference type="SAM" id="Phobius"/>
    </source>
</evidence>
<dbReference type="Proteomes" id="UP001157947">
    <property type="component" value="Unassembled WGS sequence"/>
</dbReference>
<feature type="transmembrane region" description="Helical" evidence="1">
    <location>
        <begin position="7"/>
        <end position="28"/>
    </location>
</feature>
<evidence type="ECO:0000313" key="2">
    <source>
        <dbReference type="EMBL" id="SMP13869.1"/>
    </source>
</evidence>
<keyword evidence="1" id="KW-0812">Transmembrane</keyword>
<sequence>YRKFLKLVSFIYLPMFFGRFIFNIFLFFTQGIIDYYNKNGRILALVEEDTLKELKDVNILWSGYLYNKGSESRFAVFLRNIYKAENSNNEAFTKMYLIER</sequence>
<organism evidence="2 3">
    <name type="scientific">Venenivibrio stagnispumantis</name>
    <dbReference type="NCBI Taxonomy" id="407998"/>
    <lineage>
        <taxon>Bacteria</taxon>
        <taxon>Pseudomonadati</taxon>
        <taxon>Aquificota</taxon>
        <taxon>Aquificia</taxon>
        <taxon>Aquificales</taxon>
        <taxon>Hydrogenothermaceae</taxon>
        <taxon>Venenivibrio</taxon>
    </lineage>
</organism>
<keyword evidence="1" id="KW-0472">Membrane</keyword>